<sequence length="92" mass="10185">MRMEPQIWDALIEVTKRENLSVHQLCSLVAERSCRPESLTAAIRVFLLAYFRSAATEDGHLRAKHGNSDLLGQISAVFPDVANDSGAPTRPH</sequence>
<reference evidence="2" key="1">
    <citation type="submission" date="2020-04" db="EMBL/GenBank/DDBJ databases">
        <title>A desert anoxygenic phototrophic bacterium fixes CO2 using RubisCO under aerobic conditions.</title>
        <authorList>
            <person name="Tang K."/>
        </authorList>
    </citation>
    <scope>NUCLEOTIDE SEQUENCE [LARGE SCALE GENOMIC DNA]</scope>
    <source>
        <strain evidence="2">MIMtkB3</strain>
    </source>
</reference>
<dbReference type="AlphaFoldDB" id="A0A858RBN9"/>
<dbReference type="Proteomes" id="UP000501891">
    <property type="component" value="Chromosome"/>
</dbReference>
<dbReference type="Pfam" id="PF13467">
    <property type="entry name" value="RHH_4"/>
    <property type="match status" value="1"/>
</dbReference>
<gene>
    <name evidence="2" type="ORF">HHL28_15470</name>
</gene>
<accession>A0A858RBN9</accession>
<dbReference type="InterPro" id="IPR038268">
    <property type="entry name" value="RHH_sf"/>
</dbReference>
<name>A0A858RBN9_9PROT</name>
<dbReference type="EMBL" id="CP051775">
    <property type="protein sequence ID" value="QJE74920.1"/>
    <property type="molecule type" value="Genomic_DNA"/>
</dbReference>
<feature type="domain" description="Ribbon-helix-helix" evidence="1">
    <location>
        <begin position="2"/>
        <end position="51"/>
    </location>
</feature>
<dbReference type="Gene3D" id="1.10.3990.20">
    <property type="entry name" value="protein bp1543"/>
    <property type="match status" value="1"/>
</dbReference>
<keyword evidence="3" id="KW-1185">Reference proteome</keyword>
<evidence type="ECO:0000313" key="3">
    <source>
        <dbReference type="Proteomes" id="UP000501891"/>
    </source>
</evidence>
<organism evidence="2 3">
    <name type="scientific">Aerophototrophica crusticola</name>
    <dbReference type="NCBI Taxonomy" id="1709002"/>
    <lineage>
        <taxon>Bacteria</taxon>
        <taxon>Pseudomonadati</taxon>
        <taxon>Pseudomonadota</taxon>
        <taxon>Alphaproteobacteria</taxon>
        <taxon>Rhodospirillales</taxon>
        <taxon>Rhodospirillaceae</taxon>
        <taxon>Aerophototrophica</taxon>
    </lineage>
</organism>
<evidence type="ECO:0000259" key="1">
    <source>
        <dbReference type="Pfam" id="PF13467"/>
    </source>
</evidence>
<proteinExistence type="predicted"/>
<protein>
    <submittedName>
        <fullName evidence="2">Ribbon-helix-helix domain-containing protein</fullName>
    </submittedName>
</protein>
<evidence type="ECO:0000313" key="2">
    <source>
        <dbReference type="EMBL" id="QJE74920.1"/>
    </source>
</evidence>
<dbReference type="InterPro" id="IPR027373">
    <property type="entry name" value="RHH_dom"/>
</dbReference>
<dbReference type="KEGG" id="acru:HHL28_15470"/>